<proteinExistence type="predicted"/>
<reference evidence="1" key="1">
    <citation type="journal article" date="2015" name="Nature">
        <title>Complex archaea that bridge the gap between prokaryotes and eukaryotes.</title>
        <authorList>
            <person name="Spang A."/>
            <person name="Saw J.H."/>
            <person name="Jorgensen S.L."/>
            <person name="Zaremba-Niedzwiedzka K."/>
            <person name="Martijn J."/>
            <person name="Lind A.E."/>
            <person name="van Eijk R."/>
            <person name="Schleper C."/>
            <person name="Guy L."/>
            <person name="Ettema T.J."/>
        </authorList>
    </citation>
    <scope>NUCLEOTIDE SEQUENCE</scope>
</reference>
<comment type="caution">
    <text evidence="1">The sequence shown here is derived from an EMBL/GenBank/DDBJ whole genome shotgun (WGS) entry which is preliminary data.</text>
</comment>
<evidence type="ECO:0000313" key="1">
    <source>
        <dbReference type="EMBL" id="KKM14425.1"/>
    </source>
</evidence>
<gene>
    <name evidence="1" type="ORF">LCGC14_1706200</name>
</gene>
<dbReference type="AlphaFoldDB" id="A0A0F9KGJ5"/>
<protein>
    <submittedName>
        <fullName evidence="1">Uncharacterized protein</fullName>
    </submittedName>
</protein>
<organism evidence="1">
    <name type="scientific">marine sediment metagenome</name>
    <dbReference type="NCBI Taxonomy" id="412755"/>
    <lineage>
        <taxon>unclassified sequences</taxon>
        <taxon>metagenomes</taxon>
        <taxon>ecological metagenomes</taxon>
    </lineage>
</organism>
<sequence>MSIFTLLGLALSLLDYVVAQTENNVDDQVVSSIKAAVEEVRKVHGLPVTKEQLEG</sequence>
<accession>A0A0F9KGJ5</accession>
<feature type="non-terminal residue" evidence="1">
    <location>
        <position position="55"/>
    </location>
</feature>
<dbReference type="EMBL" id="LAZR01015147">
    <property type="protein sequence ID" value="KKM14425.1"/>
    <property type="molecule type" value="Genomic_DNA"/>
</dbReference>
<name>A0A0F9KGJ5_9ZZZZ</name>